<keyword evidence="2" id="KW-1185">Reference proteome</keyword>
<proteinExistence type="predicted"/>
<protein>
    <submittedName>
        <fullName evidence="1">Uncharacterized protein</fullName>
    </submittedName>
</protein>
<dbReference type="Proteomes" id="UP001271007">
    <property type="component" value="Unassembled WGS sequence"/>
</dbReference>
<name>A0AAJ0DFA6_9PEZI</name>
<accession>A0AAJ0DFA6</accession>
<dbReference type="AlphaFoldDB" id="A0AAJ0DFA6"/>
<gene>
    <name evidence="1" type="ORF">LTR09_009656</name>
</gene>
<dbReference type="EMBL" id="JAWDJX010000043">
    <property type="protein sequence ID" value="KAK3049002.1"/>
    <property type="molecule type" value="Genomic_DNA"/>
</dbReference>
<sequence length="96" mass="11363">MVVELSVRHIEQNDEKLRANLQTTIERGMVVKNKEMKTWRHITEDGDPRVLVYLEDPDYESWLANCIGNPAPDARWKKLLEELWGLGIFRGEYDEY</sequence>
<organism evidence="1 2">
    <name type="scientific">Extremus antarcticus</name>
    <dbReference type="NCBI Taxonomy" id="702011"/>
    <lineage>
        <taxon>Eukaryota</taxon>
        <taxon>Fungi</taxon>
        <taxon>Dikarya</taxon>
        <taxon>Ascomycota</taxon>
        <taxon>Pezizomycotina</taxon>
        <taxon>Dothideomycetes</taxon>
        <taxon>Dothideomycetidae</taxon>
        <taxon>Mycosphaerellales</taxon>
        <taxon>Extremaceae</taxon>
        <taxon>Extremus</taxon>
    </lineage>
</organism>
<comment type="caution">
    <text evidence="1">The sequence shown here is derived from an EMBL/GenBank/DDBJ whole genome shotgun (WGS) entry which is preliminary data.</text>
</comment>
<evidence type="ECO:0000313" key="2">
    <source>
        <dbReference type="Proteomes" id="UP001271007"/>
    </source>
</evidence>
<evidence type="ECO:0000313" key="1">
    <source>
        <dbReference type="EMBL" id="KAK3049002.1"/>
    </source>
</evidence>
<reference evidence="1" key="1">
    <citation type="submission" date="2023-04" db="EMBL/GenBank/DDBJ databases">
        <title>Black Yeasts Isolated from many extreme environments.</title>
        <authorList>
            <person name="Coleine C."/>
            <person name="Stajich J.E."/>
            <person name="Selbmann L."/>
        </authorList>
    </citation>
    <scope>NUCLEOTIDE SEQUENCE</scope>
    <source>
        <strain evidence="1">CCFEE 5312</strain>
    </source>
</reference>